<sequence>MVGAIPIADTFDFQKIRAEIGKGGDQLLPVFLTEEEITRDGKSIENHRSDLLKERYLSKFTAFPKVRSLFLRLKEDHIQTVLASSSKSAELEVYKKIAKIDDLVDSEVSSEDVTQSKPAADIFVVAVKKLHSVFPQDVVVIGDTPHDATAARKAGLKPIGVLCGGVSDEKLRDAGCAAIYKDPEDLLNRYETWTGAGQTGS</sequence>
<dbReference type="InterPro" id="IPR036412">
    <property type="entry name" value="HAD-like_sf"/>
</dbReference>
<accession>A0A0D6MIK4</accession>
<evidence type="ECO:0000313" key="2">
    <source>
        <dbReference type="Proteomes" id="UP000032679"/>
    </source>
</evidence>
<dbReference type="InterPro" id="IPR050155">
    <property type="entry name" value="HAD-like_hydrolase_sf"/>
</dbReference>
<dbReference type="RefSeq" id="WP_206742553.1">
    <property type="nucleotide sequence ID" value="NZ_BALE01000010.1"/>
</dbReference>
<dbReference type="EMBL" id="BALE01000010">
    <property type="protein sequence ID" value="GAN53457.1"/>
    <property type="molecule type" value="Genomic_DNA"/>
</dbReference>
<dbReference type="Gene3D" id="3.40.50.1000">
    <property type="entry name" value="HAD superfamily/HAD-like"/>
    <property type="match status" value="1"/>
</dbReference>
<organism evidence="1 2">
    <name type="scientific">Tanticharoenia sakaeratensis NBRC 103193</name>
    <dbReference type="NCBI Taxonomy" id="1231623"/>
    <lineage>
        <taxon>Bacteria</taxon>
        <taxon>Pseudomonadati</taxon>
        <taxon>Pseudomonadota</taxon>
        <taxon>Alphaproteobacteria</taxon>
        <taxon>Acetobacterales</taxon>
        <taxon>Acetobacteraceae</taxon>
        <taxon>Tanticharoenia</taxon>
    </lineage>
</organism>
<dbReference type="Pfam" id="PF13419">
    <property type="entry name" value="HAD_2"/>
    <property type="match status" value="1"/>
</dbReference>
<keyword evidence="1" id="KW-0378">Hydrolase</keyword>
<dbReference type="Proteomes" id="UP000032679">
    <property type="component" value="Unassembled WGS sequence"/>
</dbReference>
<dbReference type="InterPro" id="IPR041492">
    <property type="entry name" value="HAD_2"/>
</dbReference>
<reference evidence="1 2" key="1">
    <citation type="submission" date="2012-10" db="EMBL/GenBank/DDBJ databases">
        <title>Genome sequencing of Tanticharoenia sakaeratensis NBRC 103193.</title>
        <authorList>
            <person name="Azuma Y."/>
            <person name="Hadano H."/>
            <person name="Hirakawa H."/>
            <person name="Matsushita K."/>
        </authorList>
    </citation>
    <scope>NUCLEOTIDE SEQUENCE [LARGE SCALE GENOMIC DNA]</scope>
    <source>
        <strain evidence="1 2">NBRC 103193</strain>
    </source>
</reference>
<dbReference type="GO" id="GO:0005829">
    <property type="term" value="C:cytosol"/>
    <property type="evidence" value="ECO:0007669"/>
    <property type="project" value="TreeGrafter"/>
</dbReference>
<name>A0A0D6MIK4_9PROT</name>
<protein>
    <submittedName>
        <fullName evidence="1">HAD family hydrolase</fullName>
    </submittedName>
</protein>
<dbReference type="AlphaFoldDB" id="A0A0D6MIK4"/>
<comment type="caution">
    <text evidence="1">The sequence shown here is derived from an EMBL/GenBank/DDBJ whole genome shotgun (WGS) entry which is preliminary data.</text>
</comment>
<dbReference type="STRING" id="1231623.Tasa_010_004"/>
<dbReference type="SUPFAM" id="SSF56784">
    <property type="entry name" value="HAD-like"/>
    <property type="match status" value="1"/>
</dbReference>
<dbReference type="PANTHER" id="PTHR43434:SF16">
    <property type="entry name" value="BLL8046 PROTEIN"/>
    <property type="match status" value="1"/>
</dbReference>
<dbReference type="PANTHER" id="PTHR43434">
    <property type="entry name" value="PHOSPHOGLYCOLATE PHOSPHATASE"/>
    <property type="match status" value="1"/>
</dbReference>
<dbReference type="GO" id="GO:0008967">
    <property type="term" value="F:phosphoglycolate phosphatase activity"/>
    <property type="evidence" value="ECO:0007669"/>
    <property type="project" value="TreeGrafter"/>
</dbReference>
<evidence type="ECO:0000313" key="1">
    <source>
        <dbReference type="EMBL" id="GAN53457.1"/>
    </source>
</evidence>
<keyword evidence="2" id="KW-1185">Reference proteome</keyword>
<proteinExistence type="predicted"/>
<gene>
    <name evidence="1" type="ORF">Tasa_010_004</name>
</gene>
<dbReference type="InterPro" id="IPR023214">
    <property type="entry name" value="HAD_sf"/>
</dbReference>
<dbReference type="GO" id="GO:0006281">
    <property type="term" value="P:DNA repair"/>
    <property type="evidence" value="ECO:0007669"/>
    <property type="project" value="TreeGrafter"/>
</dbReference>